<evidence type="ECO:0000313" key="2">
    <source>
        <dbReference type="Proteomes" id="UP000055048"/>
    </source>
</evidence>
<dbReference type="Proteomes" id="UP000055048">
    <property type="component" value="Unassembled WGS sequence"/>
</dbReference>
<accession>A0A0V0SSM6</accession>
<reference evidence="1 2" key="1">
    <citation type="submission" date="2015-01" db="EMBL/GenBank/DDBJ databases">
        <title>Evolution of Trichinella species and genotypes.</title>
        <authorList>
            <person name="Korhonen P.K."/>
            <person name="Edoardo P."/>
            <person name="Giuseppe L.R."/>
            <person name="Gasser R.B."/>
        </authorList>
    </citation>
    <scope>NUCLEOTIDE SEQUENCE [LARGE SCALE GENOMIC DNA]</scope>
    <source>
        <strain evidence="1">ISS417</strain>
    </source>
</reference>
<organism evidence="1 2">
    <name type="scientific">Trichinella murrelli</name>
    <dbReference type="NCBI Taxonomy" id="144512"/>
    <lineage>
        <taxon>Eukaryota</taxon>
        <taxon>Metazoa</taxon>
        <taxon>Ecdysozoa</taxon>
        <taxon>Nematoda</taxon>
        <taxon>Enoplea</taxon>
        <taxon>Dorylaimia</taxon>
        <taxon>Trichinellida</taxon>
        <taxon>Trichinellidae</taxon>
        <taxon>Trichinella</taxon>
    </lineage>
</organism>
<gene>
    <name evidence="1" type="ORF">T05_9140</name>
</gene>
<protein>
    <submittedName>
        <fullName evidence="1">Uncharacterized protein</fullName>
    </submittedName>
</protein>
<keyword evidence="2" id="KW-1185">Reference proteome</keyword>
<dbReference type="AlphaFoldDB" id="A0A0V0SSM6"/>
<dbReference type="EMBL" id="JYDJ01003175">
    <property type="protein sequence ID" value="KRX29557.1"/>
    <property type="molecule type" value="Genomic_DNA"/>
</dbReference>
<evidence type="ECO:0000313" key="1">
    <source>
        <dbReference type="EMBL" id="KRX29557.1"/>
    </source>
</evidence>
<sequence>MFYLERFKRRWYSQKKLGYEKSSTCIYKERVVAPRTPGRVRVTHSIYELYVTTMHRLYTGT</sequence>
<proteinExistence type="predicted"/>
<name>A0A0V0SSM6_9BILA</name>
<comment type="caution">
    <text evidence="1">The sequence shown here is derived from an EMBL/GenBank/DDBJ whole genome shotgun (WGS) entry which is preliminary data.</text>
</comment>